<dbReference type="EMBL" id="BARW01025855">
    <property type="protein sequence ID" value="GAJ13177.1"/>
    <property type="molecule type" value="Genomic_DNA"/>
</dbReference>
<proteinExistence type="predicted"/>
<comment type="caution">
    <text evidence="1">The sequence shown here is derived from an EMBL/GenBank/DDBJ whole genome shotgun (WGS) entry which is preliminary data.</text>
</comment>
<reference evidence="1" key="1">
    <citation type="journal article" date="2014" name="Front. Microbiol.">
        <title>High frequency of phylogenetically diverse reductive dehalogenase-homologous genes in deep subseafloor sedimentary metagenomes.</title>
        <authorList>
            <person name="Kawai M."/>
            <person name="Futagami T."/>
            <person name="Toyoda A."/>
            <person name="Takaki Y."/>
            <person name="Nishi S."/>
            <person name="Hori S."/>
            <person name="Arai W."/>
            <person name="Tsubouchi T."/>
            <person name="Morono Y."/>
            <person name="Uchiyama I."/>
            <person name="Ito T."/>
            <person name="Fujiyama A."/>
            <person name="Inagaki F."/>
            <person name="Takami H."/>
        </authorList>
    </citation>
    <scope>NUCLEOTIDE SEQUENCE</scope>
    <source>
        <strain evidence="1">Expedition CK06-06</strain>
    </source>
</reference>
<gene>
    <name evidence="1" type="ORF">S12H4_42282</name>
</gene>
<evidence type="ECO:0000313" key="1">
    <source>
        <dbReference type="EMBL" id="GAJ13177.1"/>
    </source>
</evidence>
<feature type="non-terminal residue" evidence="1">
    <location>
        <position position="212"/>
    </location>
</feature>
<protein>
    <submittedName>
        <fullName evidence="1">Uncharacterized protein</fullName>
    </submittedName>
</protein>
<dbReference type="AlphaFoldDB" id="X1V9E1"/>
<sequence length="212" mass="23089">MNATCGSTSGAGSPCGDVSRGRSLAFIADLVNSQGLLGYVVDSGKQISITKVGGVHRVANILFIDYFAKWTEPPDAVAALIERVGRCADGYTLEQLHARGGLRPYHATANLVGLRRFLCSATGNEVAIPILKENGRLSPVHGWNSIKASVSRLVRSFVSLYETGRCDYLLTCDLTYPKEISNFLLSDFEGTIKKSERCLALFIKKFEAAFYE</sequence>
<organism evidence="1">
    <name type="scientific">marine sediment metagenome</name>
    <dbReference type="NCBI Taxonomy" id="412755"/>
    <lineage>
        <taxon>unclassified sequences</taxon>
        <taxon>metagenomes</taxon>
        <taxon>ecological metagenomes</taxon>
    </lineage>
</organism>
<accession>X1V9E1</accession>
<name>X1V9E1_9ZZZZ</name>